<evidence type="ECO:0000256" key="5">
    <source>
        <dbReference type="SAM" id="MobiDB-lite"/>
    </source>
</evidence>
<dbReference type="SUPFAM" id="SSF144232">
    <property type="entry name" value="HIT/MYND zinc finger-like"/>
    <property type="match status" value="1"/>
</dbReference>
<accession>A0A9N8ZS50</accession>
<dbReference type="InterPro" id="IPR007529">
    <property type="entry name" value="Znf_HIT"/>
</dbReference>
<reference evidence="7" key="1">
    <citation type="submission" date="2021-06" db="EMBL/GenBank/DDBJ databases">
        <authorList>
            <person name="Kallberg Y."/>
            <person name="Tangrot J."/>
            <person name="Rosling A."/>
        </authorList>
    </citation>
    <scope>NUCLEOTIDE SEQUENCE</scope>
    <source>
        <strain evidence="7">BR232B</strain>
    </source>
</reference>
<sequence length="144" mass="16577">MTSTNAFVDPLDLILGKGFQEEQKKVIENACEVCKQATSKYKCPGCLMCTCSMTCCKKHKEMKNCTGIRSKVDYVPLKKYGDKELLCDYYFLEDVGRVLDTAKRTRFQLNMPTTPQTRTSHIRSRGNFKDYTVNHEDSNPRNVR</sequence>
<organism evidence="7 8">
    <name type="scientific">Paraglomus brasilianum</name>
    <dbReference type="NCBI Taxonomy" id="144538"/>
    <lineage>
        <taxon>Eukaryota</taxon>
        <taxon>Fungi</taxon>
        <taxon>Fungi incertae sedis</taxon>
        <taxon>Mucoromycota</taxon>
        <taxon>Glomeromycotina</taxon>
        <taxon>Glomeromycetes</taxon>
        <taxon>Paraglomerales</taxon>
        <taxon>Paraglomeraceae</taxon>
        <taxon>Paraglomus</taxon>
    </lineage>
</organism>
<evidence type="ECO:0000256" key="3">
    <source>
        <dbReference type="ARBA" id="ARBA00022833"/>
    </source>
</evidence>
<dbReference type="PANTHER" id="PTHR13483">
    <property type="entry name" value="BOX C_D SNORNA PROTEIN 1-RELATED"/>
    <property type="match status" value="1"/>
</dbReference>
<dbReference type="PROSITE" id="PS51083">
    <property type="entry name" value="ZF_HIT"/>
    <property type="match status" value="1"/>
</dbReference>
<feature type="region of interest" description="Disordered" evidence="5">
    <location>
        <begin position="113"/>
        <end position="144"/>
    </location>
</feature>
<evidence type="ECO:0000256" key="2">
    <source>
        <dbReference type="ARBA" id="ARBA00022771"/>
    </source>
</evidence>
<dbReference type="CDD" id="cd23023">
    <property type="entry name" value="zf-HIT_BCD1"/>
    <property type="match status" value="1"/>
</dbReference>
<keyword evidence="2 4" id="KW-0863">Zinc-finger</keyword>
<name>A0A9N8ZS50_9GLOM</name>
<evidence type="ECO:0000259" key="6">
    <source>
        <dbReference type="PROSITE" id="PS51083"/>
    </source>
</evidence>
<dbReference type="PANTHER" id="PTHR13483:SF3">
    <property type="entry name" value="BOX C_D SNORNA PROTEIN 1"/>
    <property type="match status" value="1"/>
</dbReference>
<keyword evidence="3" id="KW-0862">Zinc</keyword>
<dbReference type="Gene3D" id="3.30.60.190">
    <property type="match status" value="1"/>
</dbReference>
<gene>
    <name evidence="7" type="ORF">PBRASI_LOCUS2824</name>
</gene>
<feature type="domain" description="HIT-type" evidence="6">
    <location>
        <begin position="31"/>
        <end position="65"/>
    </location>
</feature>
<dbReference type="GO" id="GO:0000463">
    <property type="term" value="P:maturation of LSU-rRNA from tricistronic rRNA transcript (SSU-rRNA, 5.8S rRNA, LSU-rRNA)"/>
    <property type="evidence" value="ECO:0007669"/>
    <property type="project" value="TreeGrafter"/>
</dbReference>
<dbReference type="GO" id="GO:0048254">
    <property type="term" value="P:snoRNA localization"/>
    <property type="evidence" value="ECO:0007669"/>
    <property type="project" value="TreeGrafter"/>
</dbReference>
<evidence type="ECO:0000313" key="7">
    <source>
        <dbReference type="EMBL" id="CAG8505287.1"/>
    </source>
</evidence>
<dbReference type="GO" id="GO:0070761">
    <property type="term" value="C:pre-snoRNP complex"/>
    <property type="evidence" value="ECO:0007669"/>
    <property type="project" value="TreeGrafter"/>
</dbReference>
<dbReference type="Proteomes" id="UP000789739">
    <property type="component" value="Unassembled WGS sequence"/>
</dbReference>
<dbReference type="GO" id="GO:0005634">
    <property type="term" value="C:nucleus"/>
    <property type="evidence" value="ECO:0007669"/>
    <property type="project" value="TreeGrafter"/>
</dbReference>
<evidence type="ECO:0000256" key="4">
    <source>
        <dbReference type="PROSITE-ProRule" id="PRU00453"/>
    </source>
</evidence>
<dbReference type="OrthoDB" id="272357at2759"/>
<dbReference type="GO" id="GO:0000492">
    <property type="term" value="P:box C/D snoRNP assembly"/>
    <property type="evidence" value="ECO:0007669"/>
    <property type="project" value="TreeGrafter"/>
</dbReference>
<proteinExistence type="predicted"/>
<dbReference type="AlphaFoldDB" id="A0A9N8ZS50"/>
<keyword evidence="8" id="KW-1185">Reference proteome</keyword>
<protein>
    <submittedName>
        <fullName evidence="7">11581_t:CDS:1</fullName>
    </submittedName>
</protein>
<evidence type="ECO:0000313" key="8">
    <source>
        <dbReference type="Proteomes" id="UP000789739"/>
    </source>
</evidence>
<keyword evidence="1" id="KW-0479">Metal-binding</keyword>
<comment type="caution">
    <text evidence="7">The sequence shown here is derived from an EMBL/GenBank/DDBJ whole genome shotgun (WGS) entry which is preliminary data.</text>
</comment>
<evidence type="ECO:0000256" key="1">
    <source>
        <dbReference type="ARBA" id="ARBA00022723"/>
    </source>
</evidence>
<dbReference type="InterPro" id="IPR051639">
    <property type="entry name" value="BCD1"/>
</dbReference>
<dbReference type="GO" id="GO:0008270">
    <property type="term" value="F:zinc ion binding"/>
    <property type="evidence" value="ECO:0007669"/>
    <property type="project" value="UniProtKB-UniRule"/>
</dbReference>
<feature type="compositionally biased region" description="Basic and acidic residues" evidence="5">
    <location>
        <begin position="132"/>
        <end position="144"/>
    </location>
</feature>
<dbReference type="EMBL" id="CAJVPI010000233">
    <property type="protein sequence ID" value="CAG8505287.1"/>
    <property type="molecule type" value="Genomic_DNA"/>
</dbReference>